<organism evidence="1 2">
    <name type="scientific">Saccharothrix coeruleofusca</name>
    <dbReference type="NCBI Taxonomy" id="33919"/>
    <lineage>
        <taxon>Bacteria</taxon>
        <taxon>Bacillati</taxon>
        <taxon>Actinomycetota</taxon>
        <taxon>Actinomycetes</taxon>
        <taxon>Pseudonocardiales</taxon>
        <taxon>Pseudonocardiaceae</taxon>
        <taxon>Saccharothrix</taxon>
    </lineage>
</organism>
<proteinExistence type="predicted"/>
<protein>
    <recommendedName>
        <fullName evidence="3">Transcriptional regulator</fullName>
    </recommendedName>
</protein>
<sequence>MLDMGVGDGRGPSPREPVDDDYIASLRQQMRRLLDIDVQFGGNEASVQAVRLFRAAHRRVGTSPCPPRLRRDLHSAVGELAEIAGWLLYDADRQDAARRINLEALHYLRWAGDRGVELLTLQNMSMQAEYVNRPDEALHIVDSVLGSGGLSPRLEALFLARGAHALAQQGRRREAARAFGRARSRYLDGTRDGDPTWAYWVDDRQFAWFEARINAEAGNHGKAAEIFHDALAATPKHRVRAFYSRTGYLFESLVDCADWRQAEEVVPRLAPYVLEVGSGRTESILRATLARAHRPGTPANLRDGAAHLRDLLDRR</sequence>
<evidence type="ECO:0008006" key="3">
    <source>
        <dbReference type="Google" id="ProtNLM"/>
    </source>
</evidence>
<dbReference type="EMBL" id="BMRG01000008">
    <property type="protein sequence ID" value="GGP65075.1"/>
    <property type="molecule type" value="Genomic_DNA"/>
</dbReference>
<accession>A0A918AP08</accession>
<keyword evidence="2" id="KW-1185">Reference proteome</keyword>
<evidence type="ECO:0000313" key="1">
    <source>
        <dbReference type="EMBL" id="GGP65075.1"/>
    </source>
</evidence>
<reference evidence="1" key="1">
    <citation type="journal article" date="2014" name="Int. J. Syst. Evol. Microbiol.">
        <title>Complete genome sequence of Corynebacterium casei LMG S-19264T (=DSM 44701T), isolated from a smear-ripened cheese.</title>
        <authorList>
            <consortium name="US DOE Joint Genome Institute (JGI-PGF)"/>
            <person name="Walter F."/>
            <person name="Albersmeier A."/>
            <person name="Kalinowski J."/>
            <person name="Ruckert C."/>
        </authorList>
    </citation>
    <scope>NUCLEOTIDE SEQUENCE</scope>
    <source>
        <strain evidence="1">JCM 3313</strain>
    </source>
</reference>
<dbReference type="InterPro" id="IPR011990">
    <property type="entry name" value="TPR-like_helical_dom_sf"/>
</dbReference>
<dbReference type="Proteomes" id="UP000639606">
    <property type="component" value="Unassembled WGS sequence"/>
</dbReference>
<gene>
    <name evidence="1" type="ORF">GCM10010185_42180</name>
</gene>
<dbReference type="Gene3D" id="1.25.40.10">
    <property type="entry name" value="Tetratricopeptide repeat domain"/>
    <property type="match status" value="1"/>
</dbReference>
<reference evidence="1" key="2">
    <citation type="submission" date="2020-09" db="EMBL/GenBank/DDBJ databases">
        <authorList>
            <person name="Sun Q."/>
            <person name="Ohkuma M."/>
        </authorList>
    </citation>
    <scope>NUCLEOTIDE SEQUENCE</scope>
    <source>
        <strain evidence="1">JCM 3313</strain>
    </source>
</reference>
<name>A0A918AP08_9PSEU</name>
<dbReference type="AlphaFoldDB" id="A0A918AP08"/>
<evidence type="ECO:0000313" key="2">
    <source>
        <dbReference type="Proteomes" id="UP000639606"/>
    </source>
</evidence>
<comment type="caution">
    <text evidence="1">The sequence shown here is derived from an EMBL/GenBank/DDBJ whole genome shotgun (WGS) entry which is preliminary data.</text>
</comment>